<dbReference type="EMBL" id="JAXIVS010000014">
    <property type="protein sequence ID" value="MDY7231378.1"/>
    <property type="molecule type" value="Genomic_DNA"/>
</dbReference>
<keyword evidence="3 4" id="KW-0597">Phosphoprotein</keyword>
<evidence type="ECO:0000256" key="2">
    <source>
        <dbReference type="ARBA" id="ARBA00012438"/>
    </source>
</evidence>
<dbReference type="InterPro" id="IPR036890">
    <property type="entry name" value="HATPase_C_sf"/>
</dbReference>
<feature type="transmembrane region" description="Helical" evidence="6">
    <location>
        <begin position="175"/>
        <end position="195"/>
    </location>
</feature>
<dbReference type="CDD" id="cd00130">
    <property type="entry name" value="PAS"/>
    <property type="match status" value="1"/>
</dbReference>
<feature type="domain" description="PAS" evidence="9">
    <location>
        <begin position="230"/>
        <end position="305"/>
    </location>
</feature>
<comment type="caution">
    <text evidence="4">Lacks conserved residue(s) required for the propagation of feature annotation.</text>
</comment>
<feature type="domain" description="Response regulatory" evidence="8">
    <location>
        <begin position="597"/>
        <end position="710"/>
    </location>
</feature>
<dbReference type="CDD" id="cd00082">
    <property type="entry name" value="HisKA"/>
    <property type="match status" value="1"/>
</dbReference>
<dbReference type="PROSITE" id="PS50110">
    <property type="entry name" value="RESPONSE_REGULATORY"/>
    <property type="match status" value="2"/>
</dbReference>
<dbReference type="InterPro" id="IPR036097">
    <property type="entry name" value="HisK_dim/P_sf"/>
</dbReference>
<feature type="coiled-coil region" evidence="5">
    <location>
        <begin position="107"/>
        <end position="134"/>
    </location>
</feature>
<dbReference type="PRINTS" id="PR00344">
    <property type="entry name" value="BCTRLSENSOR"/>
</dbReference>
<feature type="modified residue" description="4-aspartylphosphate" evidence="4">
    <location>
        <position position="766"/>
    </location>
</feature>
<dbReference type="InterPro" id="IPR003661">
    <property type="entry name" value="HisK_dim/P_dom"/>
</dbReference>
<dbReference type="InterPro" id="IPR035965">
    <property type="entry name" value="PAS-like_dom_sf"/>
</dbReference>
<feature type="domain" description="Response regulatory" evidence="8">
    <location>
        <begin position="717"/>
        <end position="832"/>
    </location>
</feature>
<dbReference type="Pfam" id="PF00512">
    <property type="entry name" value="HisKA"/>
    <property type="match status" value="1"/>
</dbReference>
<dbReference type="InterPro" id="IPR005467">
    <property type="entry name" value="His_kinase_dom"/>
</dbReference>
<evidence type="ECO:0000259" key="7">
    <source>
        <dbReference type="PROSITE" id="PS50109"/>
    </source>
</evidence>
<keyword evidence="11" id="KW-1185">Reference proteome</keyword>
<dbReference type="Pfam" id="PF02518">
    <property type="entry name" value="HATPase_c"/>
    <property type="match status" value="1"/>
</dbReference>
<dbReference type="SUPFAM" id="SSF52172">
    <property type="entry name" value="CheY-like"/>
    <property type="match status" value="2"/>
</dbReference>
<dbReference type="Gene3D" id="3.40.50.2300">
    <property type="match status" value="2"/>
</dbReference>
<dbReference type="RefSeq" id="WP_321550088.1">
    <property type="nucleotide sequence ID" value="NZ_JAXIVS010000014.1"/>
</dbReference>
<evidence type="ECO:0000256" key="6">
    <source>
        <dbReference type="SAM" id="Phobius"/>
    </source>
</evidence>
<comment type="caution">
    <text evidence="10">The sequence shown here is derived from an EMBL/GenBank/DDBJ whole genome shotgun (WGS) entry which is preliminary data.</text>
</comment>
<protein>
    <recommendedName>
        <fullName evidence="2">histidine kinase</fullName>
        <ecNumber evidence="2">2.7.13.3</ecNumber>
    </recommendedName>
</protein>
<dbReference type="EC" id="2.7.13.3" evidence="2"/>
<dbReference type="SUPFAM" id="SSF55874">
    <property type="entry name" value="ATPase domain of HSP90 chaperone/DNA topoisomerase II/histidine kinase"/>
    <property type="match status" value="1"/>
</dbReference>
<dbReference type="PANTHER" id="PTHR43547">
    <property type="entry name" value="TWO-COMPONENT HISTIDINE KINASE"/>
    <property type="match status" value="1"/>
</dbReference>
<reference evidence="10 11" key="1">
    <citation type="submission" date="2023-12" db="EMBL/GenBank/DDBJ databases">
        <title>the genome sequence of Hyalangium sp. s54d21.</title>
        <authorList>
            <person name="Zhang X."/>
        </authorList>
    </citation>
    <scope>NUCLEOTIDE SEQUENCE [LARGE SCALE GENOMIC DNA]</scope>
    <source>
        <strain evidence="11">s54d21</strain>
    </source>
</reference>
<dbReference type="Gene3D" id="1.10.287.130">
    <property type="match status" value="1"/>
</dbReference>
<sequence length="847" mass="92226">MANPTQMTPPGGGTWLSKPAVGLAAVALVLLCALFALDRQGRLSTHDAYRVQLTQLQVRSLELEKDLLRARLELPGHEGTPEDEFAALRSRADGLHAFPTFLDEAGRRRLSGLLDEYTRSLAEAEALLGQARARELKEGVSQLLDSSLSLSAEHVLSTYLELYAASLAEAERMRIVFFVVALLLGAYLVVMLVRLERAGAALNTLNAELELRVGERTEALSSANAELRDSEARKAAILEGSLDGIIALDEASRILEFNPAAERIFRLPRAQALGRDFLSLGLAASVTPEQQQRVRRALRADAEPGLATRLELSGVRADGDVFPSEFTLIRVAAEGPPRFTAYVRDITERKVVERMKSEFVSTVSHELRTPLTSIRGSLGLLEGGIMGVLPAPVLDMVRIARTNTERLIRLINDILDLEKMEAGKLELRLQPVEVAEVVESTFGGVRAMADAAKVALRSEAVGAGLVRADRDRLIQVLTNLVSNAIKFSPAQGVVTVRASREAGGLTRFDVVDQGPGVPPEKRGRLFGKFQQLDSSDTRSKGGTGLGLAISQAILEQHGGRIEVHGEQGAGATFSFSLPVMKGDSGSLSMARDESRYNVLVVTADAEVSSLLRGLLTSEGYRKLSASSLSEAEKLIEAGAPDALVLEPRLPDGEGLELVRRLRQEPRTRELPVVMMAERTSASDGGDTTRVEWVGRPFDETHFLRALRYAVRVPGPARVLVVDDDADLRRLLRMRLERLGMACIEAENGERAVELAREVPPDLIVLDVMLPRLDGFEVVDMLRQSKFRGTPLIVFTVRELSSTELRQLTLGITRYFPKKAGAEVELVDAAAELLTGLLEANAPRKVAS</sequence>
<dbReference type="SMART" id="SM00091">
    <property type="entry name" value="PAS"/>
    <property type="match status" value="1"/>
</dbReference>
<dbReference type="NCBIfam" id="TIGR00229">
    <property type="entry name" value="sensory_box"/>
    <property type="match status" value="1"/>
</dbReference>
<keyword evidence="5" id="KW-0175">Coiled coil</keyword>
<dbReference type="Gene3D" id="3.30.450.20">
    <property type="entry name" value="PAS domain"/>
    <property type="match status" value="1"/>
</dbReference>
<evidence type="ECO:0000313" key="11">
    <source>
        <dbReference type="Proteomes" id="UP001291309"/>
    </source>
</evidence>
<dbReference type="InterPro" id="IPR011006">
    <property type="entry name" value="CheY-like_superfamily"/>
</dbReference>
<evidence type="ECO:0000256" key="4">
    <source>
        <dbReference type="PROSITE-ProRule" id="PRU00169"/>
    </source>
</evidence>
<feature type="transmembrane region" description="Helical" evidence="6">
    <location>
        <begin position="20"/>
        <end position="37"/>
    </location>
</feature>
<gene>
    <name evidence="10" type="ORF">SYV04_33615</name>
</gene>
<dbReference type="InterPro" id="IPR001789">
    <property type="entry name" value="Sig_transdc_resp-reg_receiver"/>
</dbReference>
<dbReference type="CDD" id="cd16922">
    <property type="entry name" value="HATPase_EvgS-ArcB-TorS-like"/>
    <property type="match status" value="1"/>
</dbReference>
<dbReference type="PANTHER" id="PTHR43547:SF2">
    <property type="entry name" value="HYBRID SIGNAL TRANSDUCTION HISTIDINE KINASE C"/>
    <property type="match status" value="1"/>
</dbReference>
<dbReference type="Proteomes" id="UP001291309">
    <property type="component" value="Unassembled WGS sequence"/>
</dbReference>
<dbReference type="SUPFAM" id="SSF47384">
    <property type="entry name" value="Homodimeric domain of signal transducing histidine kinase"/>
    <property type="match status" value="1"/>
</dbReference>
<dbReference type="SMART" id="SM00388">
    <property type="entry name" value="HisKA"/>
    <property type="match status" value="1"/>
</dbReference>
<name>A0ABU5HD39_9BACT</name>
<feature type="domain" description="Histidine kinase" evidence="7">
    <location>
        <begin position="362"/>
        <end position="581"/>
    </location>
</feature>
<dbReference type="InterPro" id="IPR000014">
    <property type="entry name" value="PAS"/>
</dbReference>
<dbReference type="Gene3D" id="3.30.565.10">
    <property type="entry name" value="Histidine kinase-like ATPase, C-terminal domain"/>
    <property type="match status" value="1"/>
</dbReference>
<keyword evidence="6" id="KW-0472">Membrane</keyword>
<dbReference type="SMART" id="SM00448">
    <property type="entry name" value="REC"/>
    <property type="match status" value="2"/>
</dbReference>
<evidence type="ECO:0000313" key="10">
    <source>
        <dbReference type="EMBL" id="MDY7231378.1"/>
    </source>
</evidence>
<proteinExistence type="predicted"/>
<accession>A0ABU5HD39</accession>
<dbReference type="PROSITE" id="PS50112">
    <property type="entry name" value="PAS"/>
    <property type="match status" value="1"/>
</dbReference>
<dbReference type="InterPro" id="IPR004358">
    <property type="entry name" value="Sig_transdc_His_kin-like_C"/>
</dbReference>
<dbReference type="SMART" id="SM00387">
    <property type="entry name" value="HATPase_c"/>
    <property type="match status" value="1"/>
</dbReference>
<dbReference type="PROSITE" id="PS50109">
    <property type="entry name" value="HIS_KIN"/>
    <property type="match status" value="1"/>
</dbReference>
<evidence type="ECO:0000259" key="9">
    <source>
        <dbReference type="PROSITE" id="PS50112"/>
    </source>
</evidence>
<dbReference type="InterPro" id="IPR003594">
    <property type="entry name" value="HATPase_dom"/>
</dbReference>
<dbReference type="Pfam" id="PF00072">
    <property type="entry name" value="Response_reg"/>
    <property type="match status" value="2"/>
</dbReference>
<keyword evidence="6" id="KW-1133">Transmembrane helix</keyword>
<organism evidence="10 11">
    <name type="scientific">Hyalangium rubrum</name>
    <dbReference type="NCBI Taxonomy" id="3103134"/>
    <lineage>
        <taxon>Bacteria</taxon>
        <taxon>Pseudomonadati</taxon>
        <taxon>Myxococcota</taxon>
        <taxon>Myxococcia</taxon>
        <taxon>Myxococcales</taxon>
        <taxon>Cystobacterineae</taxon>
        <taxon>Archangiaceae</taxon>
        <taxon>Hyalangium</taxon>
    </lineage>
</organism>
<evidence type="ECO:0000259" key="8">
    <source>
        <dbReference type="PROSITE" id="PS50110"/>
    </source>
</evidence>
<keyword evidence="6" id="KW-0812">Transmembrane</keyword>
<evidence type="ECO:0000256" key="5">
    <source>
        <dbReference type="SAM" id="Coils"/>
    </source>
</evidence>
<dbReference type="Pfam" id="PF13426">
    <property type="entry name" value="PAS_9"/>
    <property type="match status" value="1"/>
</dbReference>
<evidence type="ECO:0000256" key="3">
    <source>
        <dbReference type="ARBA" id="ARBA00022553"/>
    </source>
</evidence>
<comment type="catalytic activity">
    <reaction evidence="1">
        <text>ATP + protein L-histidine = ADP + protein N-phospho-L-histidine.</text>
        <dbReference type="EC" id="2.7.13.3"/>
    </reaction>
</comment>
<evidence type="ECO:0000256" key="1">
    <source>
        <dbReference type="ARBA" id="ARBA00000085"/>
    </source>
</evidence>
<dbReference type="SUPFAM" id="SSF55785">
    <property type="entry name" value="PYP-like sensor domain (PAS domain)"/>
    <property type="match status" value="1"/>
</dbReference>